<dbReference type="InterPro" id="IPR036890">
    <property type="entry name" value="HATPase_C_sf"/>
</dbReference>
<evidence type="ECO:0000256" key="1">
    <source>
        <dbReference type="SAM" id="Phobius"/>
    </source>
</evidence>
<dbReference type="SUPFAM" id="SSF55874">
    <property type="entry name" value="ATPase domain of HSP90 chaperone/DNA topoisomerase II/histidine kinase"/>
    <property type="match status" value="1"/>
</dbReference>
<sequence length="365" mass="43027">MKLIKNWRYHVLNFIGWQIYLLSILTFDKLSYRLSQVEKWDNLEWNKLYYFISEGVLCGLLGFLLSNIILVYIDYKIQIEKISKNSFLGIVFVFIFSQLLYHLLLWPVLNIPLRYFLDRENTLTFLMKLANIPVFAVSFLVWFFIVMSYKIFKYLKGIRIKQLELETNLREITLNTLKGQINPHFMFNSLNNIRGLILENPSKSREMLTRLSEMLRYSLTKSDTNKIVLEEEIEMVGNYIALSKIQLEDRLEYRTEIDCNTLKLFIPPMIVQMLVENAVKHGVSNIKEGGVVKLISKINKNELYLIVENTGFLKKKSTSTQIGLKNIKERLFLLYANRATFEIIEENKMVRAKVVIPLFTQDDKN</sequence>
<comment type="caution">
    <text evidence="3">The sequence shown here is derived from an EMBL/GenBank/DDBJ whole genome shotgun (WGS) entry which is preliminary data.</text>
</comment>
<dbReference type="GO" id="GO:0016020">
    <property type="term" value="C:membrane"/>
    <property type="evidence" value="ECO:0007669"/>
    <property type="project" value="InterPro"/>
</dbReference>
<proteinExistence type="predicted"/>
<dbReference type="Gene3D" id="3.30.565.10">
    <property type="entry name" value="Histidine kinase-like ATPase, C-terminal domain"/>
    <property type="match status" value="1"/>
</dbReference>
<dbReference type="Pfam" id="PF06580">
    <property type="entry name" value="His_kinase"/>
    <property type="match status" value="1"/>
</dbReference>
<protein>
    <submittedName>
        <fullName evidence="3">Histidine kinase</fullName>
    </submittedName>
</protein>
<evidence type="ECO:0000313" key="3">
    <source>
        <dbReference type="EMBL" id="OWP82649.1"/>
    </source>
</evidence>
<accession>A0A246GEX2</accession>
<feature type="transmembrane region" description="Helical" evidence="1">
    <location>
        <begin position="87"/>
        <end position="109"/>
    </location>
</feature>
<keyword evidence="3" id="KW-0418">Kinase</keyword>
<feature type="transmembrane region" description="Helical" evidence="1">
    <location>
        <begin position="129"/>
        <end position="152"/>
    </location>
</feature>
<evidence type="ECO:0000259" key="2">
    <source>
        <dbReference type="Pfam" id="PF06580"/>
    </source>
</evidence>
<reference evidence="3 4" key="1">
    <citation type="journal article" date="2017" name="Infect. Genet. Evol.">
        <title>Comparative genome analysis of fish pathogen Flavobacterium columnare reveals extensive sequence diversity within the species.</title>
        <authorList>
            <person name="Kayansamruaj P."/>
            <person name="Dong H.T."/>
            <person name="Hirono I."/>
            <person name="Kondo H."/>
            <person name="Senapin S."/>
            <person name="Rodkhum C."/>
        </authorList>
    </citation>
    <scope>NUCLEOTIDE SEQUENCE [LARGE SCALE GENOMIC DNA]</scope>
    <source>
        <strain evidence="3 4">1215</strain>
    </source>
</reference>
<keyword evidence="1" id="KW-1133">Transmembrane helix</keyword>
<organism evidence="3 4">
    <name type="scientific">Flavobacterium davisii</name>
    <dbReference type="NCBI Taxonomy" id="2906077"/>
    <lineage>
        <taxon>Bacteria</taxon>
        <taxon>Pseudomonadati</taxon>
        <taxon>Bacteroidota</taxon>
        <taxon>Flavobacteriia</taxon>
        <taxon>Flavobacteriales</taxon>
        <taxon>Flavobacteriaceae</taxon>
        <taxon>Flavobacterium</taxon>
    </lineage>
</organism>
<dbReference type="AlphaFoldDB" id="A0A246GEX2"/>
<keyword evidence="1" id="KW-0472">Membrane</keyword>
<keyword evidence="3" id="KW-0808">Transferase</keyword>
<evidence type="ECO:0000313" key="4">
    <source>
        <dbReference type="Proteomes" id="UP000197768"/>
    </source>
</evidence>
<keyword evidence="1" id="KW-0812">Transmembrane</keyword>
<dbReference type="PANTHER" id="PTHR34220">
    <property type="entry name" value="SENSOR HISTIDINE KINASE YPDA"/>
    <property type="match status" value="1"/>
</dbReference>
<dbReference type="InterPro" id="IPR010559">
    <property type="entry name" value="Sig_transdc_His_kin_internal"/>
</dbReference>
<name>A0A246GEX2_9FLAO</name>
<dbReference type="EMBL" id="MTCZ01000315">
    <property type="protein sequence ID" value="OWP82649.1"/>
    <property type="molecule type" value="Genomic_DNA"/>
</dbReference>
<dbReference type="RefSeq" id="WP_088395079.1">
    <property type="nucleotide sequence ID" value="NZ_CP097869.1"/>
</dbReference>
<feature type="transmembrane region" description="Helical" evidence="1">
    <location>
        <begin position="7"/>
        <end position="28"/>
    </location>
</feature>
<gene>
    <name evidence="3" type="ORF">BWK59_14745</name>
</gene>
<feature type="domain" description="Signal transduction histidine kinase internal region" evidence="2">
    <location>
        <begin position="174"/>
        <end position="251"/>
    </location>
</feature>
<dbReference type="GO" id="GO:0000155">
    <property type="term" value="F:phosphorelay sensor kinase activity"/>
    <property type="evidence" value="ECO:0007669"/>
    <property type="project" value="InterPro"/>
</dbReference>
<dbReference type="PANTHER" id="PTHR34220:SF7">
    <property type="entry name" value="SENSOR HISTIDINE KINASE YPDA"/>
    <property type="match status" value="1"/>
</dbReference>
<dbReference type="Proteomes" id="UP000197768">
    <property type="component" value="Unassembled WGS sequence"/>
</dbReference>
<feature type="transmembrane region" description="Helical" evidence="1">
    <location>
        <begin position="48"/>
        <end position="75"/>
    </location>
</feature>
<dbReference type="InterPro" id="IPR050640">
    <property type="entry name" value="Bact_2-comp_sensor_kinase"/>
</dbReference>